<dbReference type="OrthoDB" id="9782160at2"/>
<reference evidence="2" key="1">
    <citation type="submission" date="2016-10" db="EMBL/GenBank/DDBJ databases">
        <authorList>
            <person name="Varghese N."/>
            <person name="Submissions S."/>
        </authorList>
    </citation>
    <scope>NUCLEOTIDE SEQUENCE [LARGE SCALE GENOMIC DNA]</scope>
    <source>
        <strain evidence="2">DSM 43161</strain>
    </source>
</reference>
<dbReference type="EMBL" id="FOWE01000001">
    <property type="protein sequence ID" value="SFN91950.1"/>
    <property type="molecule type" value="Genomic_DNA"/>
</dbReference>
<accession>A0A1I5CY72</accession>
<dbReference type="RefSeq" id="WP_143107993.1">
    <property type="nucleotide sequence ID" value="NZ_FOWE01000001.1"/>
</dbReference>
<organism evidence="1 2">
    <name type="scientific">Geodermatophilus obscurus</name>
    <dbReference type="NCBI Taxonomy" id="1861"/>
    <lineage>
        <taxon>Bacteria</taxon>
        <taxon>Bacillati</taxon>
        <taxon>Actinomycetota</taxon>
        <taxon>Actinomycetes</taxon>
        <taxon>Geodermatophilales</taxon>
        <taxon>Geodermatophilaceae</taxon>
        <taxon>Geodermatophilus</taxon>
    </lineage>
</organism>
<protein>
    <submittedName>
        <fullName evidence="1">Uncharacterized protein</fullName>
    </submittedName>
</protein>
<keyword evidence="2" id="KW-1185">Reference proteome</keyword>
<evidence type="ECO:0000313" key="2">
    <source>
        <dbReference type="Proteomes" id="UP000183642"/>
    </source>
</evidence>
<dbReference type="Proteomes" id="UP000183642">
    <property type="component" value="Unassembled WGS sequence"/>
</dbReference>
<dbReference type="AlphaFoldDB" id="A0A1I5CY72"/>
<gene>
    <name evidence="1" type="ORF">SAMN05660359_00645</name>
</gene>
<sequence>MLDGGPEQGKAGVVPVPDAALHGWLLEPGRGAHRAASEWLAAAFRERLRSSGGPVPLVVRCAECRQSGRRQRRAMLPANEEV</sequence>
<evidence type="ECO:0000313" key="1">
    <source>
        <dbReference type="EMBL" id="SFN91950.1"/>
    </source>
</evidence>
<name>A0A1I5CY72_9ACTN</name>
<proteinExistence type="predicted"/>